<dbReference type="EMBL" id="VSRR010012675">
    <property type="protein sequence ID" value="MPC54836.1"/>
    <property type="molecule type" value="Genomic_DNA"/>
</dbReference>
<dbReference type="AlphaFoldDB" id="A0A5B7GBE3"/>
<reference evidence="1 2" key="1">
    <citation type="submission" date="2019-05" db="EMBL/GenBank/DDBJ databases">
        <title>Another draft genome of Portunus trituberculatus and its Hox gene families provides insights of decapod evolution.</title>
        <authorList>
            <person name="Jeong J.-H."/>
            <person name="Song I."/>
            <person name="Kim S."/>
            <person name="Choi T."/>
            <person name="Kim D."/>
            <person name="Ryu S."/>
            <person name="Kim W."/>
        </authorList>
    </citation>
    <scope>NUCLEOTIDE SEQUENCE [LARGE SCALE GENOMIC DNA]</scope>
    <source>
        <tissue evidence="1">Muscle</tissue>
    </source>
</reference>
<sequence length="111" mass="12132">MAAPGTLHSASHPEGRQVERRGVEGAVLIIVVHLPSLSHPSQCALFTIKHHSILMDLNMLRGGRMGLSSMTQRLLNKHLKTQAPASAQLQLNSSQPSVLRVTPNTPHFLYL</sequence>
<protein>
    <submittedName>
        <fullName evidence="1">Uncharacterized protein</fullName>
    </submittedName>
</protein>
<evidence type="ECO:0000313" key="2">
    <source>
        <dbReference type="Proteomes" id="UP000324222"/>
    </source>
</evidence>
<comment type="caution">
    <text evidence="1">The sequence shown here is derived from an EMBL/GenBank/DDBJ whole genome shotgun (WGS) entry which is preliminary data.</text>
</comment>
<proteinExistence type="predicted"/>
<organism evidence="1 2">
    <name type="scientific">Portunus trituberculatus</name>
    <name type="common">Swimming crab</name>
    <name type="synonym">Neptunus trituberculatus</name>
    <dbReference type="NCBI Taxonomy" id="210409"/>
    <lineage>
        <taxon>Eukaryota</taxon>
        <taxon>Metazoa</taxon>
        <taxon>Ecdysozoa</taxon>
        <taxon>Arthropoda</taxon>
        <taxon>Crustacea</taxon>
        <taxon>Multicrustacea</taxon>
        <taxon>Malacostraca</taxon>
        <taxon>Eumalacostraca</taxon>
        <taxon>Eucarida</taxon>
        <taxon>Decapoda</taxon>
        <taxon>Pleocyemata</taxon>
        <taxon>Brachyura</taxon>
        <taxon>Eubrachyura</taxon>
        <taxon>Portunoidea</taxon>
        <taxon>Portunidae</taxon>
        <taxon>Portuninae</taxon>
        <taxon>Portunus</taxon>
    </lineage>
</organism>
<accession>A0A5B7GBE3</accession>
<evidence type="ECO:0000313" key="1">
    <source>
        <dbReference type="EMBL" id="MPC54836.1"/>
    </source>
</evidence>
<gene>
    <name evidence="1" type="ORF">E2C01_048765</name>
</gene>
<keyword evidence="2" id="KW-1185">Reference proteome</keyword>
<dbReference type="Proteomes" id="UP000324222">
    <property type="component" value="Unassembled WGS sequence"/>
</dbReference>
<name>A0A5B7GBE3_PORTR</name>